<dbReference type="Pfam" id="PF03966">
    <property type="entry name" value="Trm112p"/>
    <property type="match status" value="1"/>
</dbReference>
<dbReference type="AlphaFoldDB" id="A0A4D6Y1H6"/>
<reference evidence="1 2" key="1">
    <citation type="submission" date="2018-10" db="EMBL/GenBank/DDBJ databases">
        <title>Comparative functional genomics of the obligate endosymbiont Buchnera aphidicola.</title>
        <authorList>
            <person name="Chong R.A."/>
        </authorList>
    </citation>
    <scope>NUCLEOTIDE SEQUENCE [LARGE SCALE GENOMIC DNA]</scope>
    <source>
        <strain evidence="1 2">Mrh</strain>
    </source>
</reference>
<sequence>MRKEFIDILVCPICLNKLIYDKDNDELLCTLDEVAFPVYKKIPILLKHFSRKIITNDFN</sequence>
<organism evidence="1 2">
    <name type="scientific">Buchnera aphidicola subsp. Melaphis rhois</name>
    <dbReference type="NCBI Taxonomy" id="118103"/>
    <lineage>
        <taxon>Bacteria</taxon>
        <taxon>Pseudomonadati</taxon>
        <taxon>Pseudomonadota</taxon>
        <taxon>Gammaproteobacteria</taxon>
        <taxon>Enterobacterales</taxon>
        <taxon>Erwiniaceae</taxon>
        <taxon>Buchnera</taxon>
    </lineage>
</organism>
<dbReference type="RefSeq" id="WP_158336553.1">
    <property type="nucleotide sequence ID" value="NZ_CP033004.1"/>
</dbReference>
<dbReference type="InterPro" id="IPR005651">
    <property type="entry name" value="Trm112-like"/>
</dbReference>
<proteinExistence type="predicted"/>
<dbReference type="Gene3D" id="2.20.25.10">
    <property type="match status" value="1"/>
</dbReference>
<dbReference type="OrthoDB" id="9812205at2"/>
<evidence type="ECO:0000313" key="1">
    <source>
        <dbReference type="EMBL" id="QCI23346.1"/>
    </source>
</evidence>
<name>A0A4D6Y1H6_BUCMH</name>
<gene>
    <name evidence="1" type="ORF">D9V73_01660</name>
</gene>
<dbReference type="EMBL" id="CP033004">
    <property type="protein sequence ID" value="QCI23346.1"/>
    <property type="molecule type" value="Genomic_DNA"/>
</dbReference>
<dbReference type="Proteomes" id="UP000298566">
    <property type="component" value="Chromosome"/>
</dbReference>
<protein>
    <submittedName>
        <fullName evidence="1">Uncharacterized protein</fullName>
    </submittedName>
</protein>
<evidence type="ECO:0000313" key="2">
    <source>
        <dbReference type="Proteomes" id="UP000298566"/>
    </source>
</evidence>
<dbReference type="SUPFAM" id="SSF158997">
    <property type="entry name" value="Trm112p-like"/>
    <property type="match status" value="1"/>
</dbReference>
<accession>A0A4D6Y1H6</accession>